<name>A0A941ISE1_9ACTN</name>
<dbReference type="InterPro" id="IPR018958">
    <property type="entry name" value="Knr4/Smi1-like_dom"/>
</dbReference>
<evidence type="ECO:0000313" key="3">
    <source>
        <dbReference type="Proteomes" id="UP000675781"/>
    </source>
</evidence>
<dbReference type="Proteomes" id="UP000675781">
    <property type="component" value="Unassembled WGS sequence"/>
</dbReference>
<accession>A0A941ISE1</accession>
<evidence type="ECO:0000259" key="1">
    <source>
        <dbReference type="SMART" id="SM00860"/>
    </source>
</evidence>
<sequence length="152" mass="16971">MAQHVFAEEQHSMYDAPPLDEELIRDAEQALGVRLPRAYLDALRERNGGVLARQSYRVDFTSDWGDGSVTVEALLGIGGRWGVDVMSRYLVEEWEYPPGIVVCMLPSGGHDTVMLDYSECGPHGEPAVVYVGEDRLPRRIAEDFQSFLDGLN</sequence>
<dbReference type="AlphaFoldDB" id="A0A941ISE1"/>
<evidence type="ECO:0000313" key="2">
    <source>
        <dbReference type="EMBL" id="MBR7834793.1"/>
    </source>
</evidence>
<reference evidence="2" key="1">
    <citation type="submission" date="2021-04" db="EMBL/GenBank/DDBJ databases">
        <title>Genome based classification of Actinospica acidithermotolerans sp. nov., an actinobacterium isolated from an Indonesian hot spring.</title>
        <authorList>
            <person name="Kusuma A.B."/>
            <person name="Putra K.E."/>
            <person name="Nafisah S."/>
            <person name="Loh J."/>
            <person name="Nouioui I."/>
            <person name="Goodfellow M."/>
        </authorList>
    </citation>
    <scope>NUCLEOTIDE SEQUENCE</scope>
    <source>
        <strain evidence="2">CSCA 57</strain>
    </source>
</reference>
<dbReference type="EMBL" id="JAGSOG010000071">
    <property type="protein sequence ID" value="MBR7834793.1"/>
    <property type="molecule type" value="Genomic_DNA"/>
</dbReference>
<proteinExistence type="predicted"/>
<dbReference type="SUPFAM" id="SSF160631">
    <property type="entry name" value="SMI1/KNR4-like"/>
    <property type="match status" value="1"/>
</dbReference>
<dbReference type="SMART" id="SM00860">
    <property type="entry name" value="SMI1_KNR4"/>
    <property type="match status" value="1"/>
</dbReference>
<dbReference type="RefSeq" id="WP_212529309.1">
    <property type="nucleotide sequence ID" value="NZ_JAGSOG010000071.1"/>
</dbReference>
<gene>
    <name evidence="2" type="ORF">KDL01_16070</name>
</gene>
<dbReference type="Gene3D" id="3.40.1580.10">
    <property type="entry name" value="SMI1/KNR4-like"/>
    <property type="match status" value="1"/>
</dbReference>
<organism evidence="2 3">
    <name type="scientific">Actinospica durhamensis</name>
    <dbReference type="NCBI Taxonomy" id="1508375"/>
    <lineage>
        <taxon>Bacteria</taxon>
        <taxon>Bacillati</taxon>
        <taxon>Actinomycetota</taxon>
        <taxon>Actinomycetes</taxon>
        <taxon>Catenulisporales</taxon>
        <taxon>Actinospicaceae</taxon>
        <taxon>Actinospica</taxon>
    </lineage>
</organism>
<protein>
    <submittedName>
        <fullName evidence="2">SMI1/KNR4 family protein</fullName>
    </submittedName>
</protein>
<dbReference type="Pfam" id="PF09346">
    <property type="entry name" value="SMI1_KNR4"/>
    <property type="match status" value="1"/>
</dbReference>
<feature type="domain" description="Knr4/Smi1-like" evidence="1">
    <location>
        <begin position="18"/>
        <end position="150"/>
    </location>
</feature>
<dbReference type="InterPro" id="IPR037883">
    <property type="entry name" value="Knr4/Smi1-like_sf"/>
</dbReference>
<comment type="caution">
    <text evidence="2">The sequence shown here is derived from an EMBL/GenBank/DDBJ whole genome shotgun (WGS) entry which is preliminary data.</text>
</comment>
<keyword evidence="3" id="KW-1185">Reference proteome</keyword>